<dbReference type="WBParaSite" id="ASIM_0000600801-mRNA-1">
    <property type="protein sequence ID" value="ASIM_0000600801-mRNA-1"/>
    <property type="gene ID" value="ASIM_0000600801"/>
</dbReference>
<dbReference type="EMBL" id="UYRR01011733">
    <property type="protein sequence ID" value="VDK26078.1"/>
    <property type="molecule type" value="Genomic_DNA"/>
</dbReference>
<reference evidence="3" key="1">
    <citation type="submission" date="2017-02" db="UniProtKB">
        <authorList>
            <consortium name="WormBaseParasite"/>
        </authorList>
    </citation>
    <scope>IDENTIFICATION</scope>
</reference>
<gene>
    <name evidence="1" type="ORF">ASIM_LOCUS5792</name>
</gene>
<dbReference type="SUPFAM" id="SSF47661">
    <property type="entry name" value="t-snare proteins"/>
    <property type="match status" value="1"/>
</dbReference>
<keyword evidence="2" id="KW-1185">Reference proteome</keyword>
<evidence type="ECO:0000313" key="2">
    <source>
        <dbReference type="Proteomes" id="UP000267096"/>
    </source>
</evidence>
<reference evidence="1 2" key="2">
    <citation type="submission" date="2018-11" db="EMBL/GenBank/DDBJ databases">
        <authorList>
            <consortium name="Pathogen Informatics"/>
        </authorList>
    </citation>
    <scope>NUCLEOTIDE SEQUENCE [LARGE SCALE GENOMIC DNA]</scope>
</reference>
<dbReference type="InterPro" id="IPR010989">
    <property type="entry name" value="SNARE"/>
</dbReference>
<organism evidence="3">
    <name type="scientific">Anisakis simplex</name>
    <name type="common">Herring worm</name>
    <dbReference type="NCBI Taxonomy" id="6269"/>
    <lineage>
        <taxon>Eukaryota</taxon>
        <taxon>Metazoa</taxon>
        <taxon>Ecdysozoa</taxon>
        <taxon>Nematoda</taxon>
        <taxon>Chromadorea</taxon>
        <taxon>Rhabditida</taxon>
        <taxon>Spirurina</taxon>
        <taxon>Ascaridomorpha</taxon>
        <taxon>Ascaridoidea</taxon>
        <taxon>Anisakidae</taxon>
        <taxon>Anisakis</taxon>
        <taxon>Anisakis simplex complex</taxon>
    </lineage>
</organism>
<dbReference type="OrthoDB" id="421009at2759"/>
<dbReference type="GO" id="GO:0016020">
    <property type="term" value="C:membrane"/>
    <property type="evidence" value="ECO:0007669"/>
    <property type="project" value="InterPro"/>
</dbReference>
<name>A0A0M3JEG2_ANISI</name>
<dbReference type="AlphaFoldDB" id="A0A0M3JEG2"/>
<dbReference type="Gene3D" id="1.20.58.70">
    <property type="match status" value="1"/>
</dbReference>
<evidence type="ECO:0000313" key="3">
    <source>
        <dbReference type="WBParaSite" id="ASIM_0000600801-mRNA-1"/>
    </source>
</evidence>
<protein>
    <submittedName>
        <fullName evidence="3">Putative syntaxin-5 (inferred by orthology to a C. elegans protein)</fullName>
    </submittedName>
</protein>
<proteinExistence type="predicted"/>
<sequence length="147" mass="16995">MRVWGKEISLAGYFKKIANCQYLPCRARVVGSVLLQDDAKASSSSVALDMDHLEQHRMQQQISLIDEQDAYVQARSSTMEHIESSISELGQIFSQVRLGRKAFFQFKVVRDCEKLGLTWEKFAANCEVWILREIMSILKLDEAYEKW</sequence>
<dbReference type="Proteomes" id="UP000267096">
    <property type="component" value="Unassembled WGS sequence"/>
</dbReference>
<accession>A0A0M3JEG2</accession>
<dbReference type="GO" id="GO:0016192">
    <property type="term" value="P:vesicle-mediated transport"/>
    <property type="evidence" value="ECO:0007669"/>
    <property type="project" value="InterPro"/>
</dbReference>
<evidence type="ECO:0000313" key="1">
    <source>
        <dbReference type="EMBL" id="VDK26078.1"/>
    </source>
</evidence>